<evidence type="ECO:0000313" key="2">
    <source>
        <dbReference type="Proteomes" id="UP000071561"/>
    </source>
</evidence>
<accession>A0A127VHQ6</accession>
<reference evidence="1 2" key="1">
    <citation type="submission" date="2016-03" db="EMBL/GenBank/DDBJ databases">
        <title>Complete genome sequence of Pedobacter cryoconitis PAMC 27485.</title>
        <authorList>
            <person name="Lee J."/>
            <person name="Kim O.-S."/>
        </authorList>
    </citation>
    <scope>NUCLEOTIDE SEQUENCE [LARGE SCALE GENOMIC DNA]</scope>
    <source>
        <strain evidence="1 2">PAMC 27485</strain>
    </source>
</reference>
<dbReference type="OrthoDB" id="772472at2"/>
<name>A0A127VHQ6_9SPHI</name>
<dbReference type="AlphaFoldDB" id="A0A127VHQ6"/>
<organism evidence="1 2">
    <name type="scientific">Pedobacter cryoconitis</name>
    <dbReference type="NCBI Taxonomy" id="188932"/>
    <lineage>
        <taxon>Bacteria</taxon>
        <taxon>Pseudomonadati</taxon>
        <taxon>Bacteroidota</taxon>
        <taxon>Sphingobacteriia</taxon>
        <taxon>Sphingobacteriales</taxon>
        <taxon>Sphingobacteriaceae</taxon>
        <taxon>Pedobacter</taxon>
    </lineage>
</organism>
<sequence length="50" mass="5747">MNETEFLDYCKSQLTGPIKDEDIITMLTAWGSIKYAQGYTNAQNEKEDIE</sequence>
<dbReference type="RefSeq" id="WP_157288022.1">
    <property type="nucleotide sequence ID" value="NZ_CP014504.1"/>
</dbReference>
<keyword evidence="2" id="KW-1185">Reference proteome</keyword>
<dbReference type="PATRIC" id="fig|188932.3.peg.4159"/>
<evidence type="ECO:0000313" key="1">
    <source>
        <dbReference type="EMBL" id="AMQ00856.1"/>
    </source>
</evidence>
<gene>
    <name evidence="1" type="ORF">AY601_4004</name>
</gene>
<dbReference type="KEGG" id="pcm:AY601_4004"/>
<protein>
    <recommendedName>
        <fullName evidence="3">Phage protein</fullName>
    </recommendedName>
</protein>
<dbReference type="Proteomes" id="UP000071561">
    <property type="component" value="Chromosome"/>
</dbReference>
<evidence type="ECO:0008006" key="3">
    <source>
        <dbReference type="Google" id="ProtNLM"/>
    </source>
</evidence>
<proteinExistence type="predicted"/>
<dbReference type="EMBL" id="CP014504">
    <property type="protein sequence ID" value="AMQ00856.1"/>
    <property type="molecule type" value="Genomic_DNA"/>
</dbReference>